<evidence type="ECO:0000256" key="8">
    <source>
        <dbReference type="ARBA" id="ARBA00049244"/>
    </source>
</evidence>
<sequence>LFEKLDLPVVKKTKTGFSTNEEVLRVLAEEHQVPILVLEYRQLAKLKSTYIDALPNLIDSKTERVHTNFVQTGAETGRLSSKSPNLQNIPIRTELGQKIRSAFIPGKKDWELVSADYSQIELRILAHLSKDEGLIKAFKEDQDIHTFTAQQIFDVSESDLTKEMRTMAKRVNFGIVYGISAFGLAKDLKVVQSEAQEFIDRYFARYPLVREFMDSEIKNCERRGYVVTLLNRRRYLPEILSKNNAIKNFAQRQAINTPVQGTAADLMKLAMINVHREMTAKEMKAKMLITVHDEIVLETPSSECEDLVKLLKENMENAMELSVPIKVSVKVGKNWLDMKDM</sequence>
<dbReference type="Pfam" id="PF00476">
    <property type="entry name" value="DNA_pol_A"/>
    <property type="match status" value="1"/>
</dbReference>
<dbReference type="Gene3D" id="1.20.1060.10">
    <property type="entry name" value="Taq DNA Polymerase, Chain T, domain 4"/>
    <property type="match status" value="1"/>
</dbReference>
<comment type="similarity">
    <text evidence="1">Belongs to the DNA polymerase type-A family.</text>
</comment>
<dbReference type="FunFam" id="1.10.150.20:FF:000002">
    <property type="entry name" value="DNA polymerase I"/>
    <property type="match status" value="1"/>
</dbReference>
<dbReference type="EMBL" id="UOEN01000221">
    <property type="protein sequence ID" value="VAW14489.1"/>
    <property type="molecule type" value="Genomic_DNA"/>
</dbReference>
<reference evidence="10" key="1">
    <citation type="submission" date="2018-06" db="EMBL/GenBank/DDBJ databases">
        <authorList>
            <person name="Zhirakovskaya E."/>
        </authorList>
    </citation>
    <scope>NUCLEOTIDE SEQUENCE</scope>
</reference>
<evidence type="ECO:0000256" key="5">
    <source>
        <dbReference type="ARBA" id="ARBA00022705"/>
    </source>
</evidence>
<name>A0A3B0TQI2_9ZZZZ</name>
<evidence type="ECO:0000256" key="7">
    <source>
        <dbReference type="ARBA" id="ARBA00023125"/>
    </source>
</evidence>
<dbReference type="Gene3D" id="1.10.150.20">
    <property type="entry name" value="5' to 3' exonuclease, C-terminal subdomain"/>
    <property type="match status" value="1"/>
</dbReference>
<dbReference type="EC" id="2.7.7.7" evidence="2"/>
<dbReference type="PRINTS" id="PR00868">
    <property type="entry name" value="DNAPOLI"/>
</dbReference>
<dbReference type="Gene3D" id="3.30.70.370">
    <property type="match status" value="1"/>
</dbReference>
<organism evidence="10">
    <name type="scientific">hydrothermal vent metagenome</name>
    <dbReference type="NCBI Taxonomy" id="652676"/>
    <lineage>
        <taxon>unclassified sequences</taxon>
        <taxon>metagenomes</taxon>
        <taxon>ecological metagenomes</taxon>
    </lineage>
</organism>
<evidence type="ECO:0000259" key="9">
    <source>
        <dbReference type="SMART" id="SM00482"/>
    </source>
</evidence>
<dbReference type="InterPro" id="IPR001098">
    <property type="entry name" value="DNA-dir_DNA_pol_A_palm_dom"/>
</dbReference>
<dbReference type="PANTHER" id="PTHR10133">
    <property type="entry name" value="DNA POLYMERASE I"/>
    <property type="match status" value="1"/>
</dbReference>
<dbReference type="PANTHER" id="PTHR10133:SF27">
    <property type="entry name" value="DNA POLYMERASE NU"/>
    <property type="match status" value="1"/>
</dbReference>
<dbReference type="GO" id="GO:0006302">
    <property type="term" value="P:double-strand break repair"/>
    <property type="evidence" value="ECO:0007669"/>
    <property type="project" value="TreeGrafter"/>
</dbReference>
<protein>
    <recommendedName>
        <fullName evidence="2">DNA-directed DNA polymerase</fullName>
        <ecNumber evidence="2">2.7.7.7</ecNumber>
    </recommendedName>
</protein>
<dbReference type="InterPro" id="IPR019760">
    <property type="entry name" value="DNA-dir_DNA_pol_A_CS"/>
</dbReference>
<dbReference type="GO" id="GO:0003677">
    <property type="term" value="F:DNA binding"/>
    <property type="evidence" value="ECO:0007669"/>
    <property type="project" value="UniProtKB-KW"/>
</dbReference>
<gene>
    <name evidence="10" type="ORF">MNBD_BACTEROID05-1074</name>
</gene>
<feature type="non-terminal residue" evidence="10">
    <location>
        <position position="1"/>
    </location>
</feature>
<keyword evidence="7" id="KW-0238">DNA-binding</keyword>
<dbReference type="InterPro" id="IPR043502">
    <property type="entry name" value="DNA/RNA_pol_sf"/>
</dbReference>
<dbReference type="PROSITE" id="PS00447">
    <property type="entry name" value="DNA_POLYMERASE_A"/>
    <property type="match status" value="1"/>
</dbReference>
<proteinExistence type="inferred from homology"/>
<dbReference type="SMART" id="SM00482">
    <property type="entry name" value="POLAc"/>
    <property type="match status" value="1"/>
</dbReference>
<comment type="catalytic activity">
    <reaction evidence="8">
        <text>DNA(n) + a 2'-deoxyribonucleoside 5'-triphosphate = DNA(n+1) + diphosphate</text>
        <dbReference type="Rhea" id="RHEA:22508"/>
        <dbReference type="Rhea" id="RHEA-COMP:17339"/>
        <dbReference type="Rhea" id="RHEA-COMP:17340"/>
        <dbReference type="ChEBI" id="CHEBI:33019"/>
        <dbReference type="ChEBI" id="CHEBI:61560"/>
        <dbReference type="ChEBI" id="CHEBI:173112"/>
        <dbReference type="EC" id="2.7.7.7"/>
    </reaction>
</comment>
<evidence type="ECO:0000256" key="2">
    <source>
        <dbReference type="ARBA" id="ARBA00012417"/>
    </source>
</evidence>
<keyword evidence="5" id="KW-0235">DNA replication</keyword>
<dbReference type="InterPro" id="IPR002298">
    <property type="entry name" value="DNA_polymerase_A"/>
</dbReference>
<dbReference type="CDD" id="cd08637">
    <property type="entry name" value="DNA_pol_A_pol_I_C"/>
    <property type="match status" value="1"/>
</dbReference>
<dbReference type="GO" id="GO:0006261">
    <property type="term" value="P:DNA-templated DNA replication"/>
    <property type="evidence" value="ECO:0007669"/>
    <property type="project" value="InterPro"/>
</dbReference>
<evidence type="ECO:0000256" key="3">
    <source>
        <dbReference type="ARBA" id="ARBA00022679"/>
    </source>
</evidence>
<keyword evidence="4 10" id="KW-0548">Nucleotidyltransferase</keyword>
<keyword evidence="3 10" id="KW-0808">Transferase</keyword>
<dbReference type="AlphaFoldDB" id="A0A3B0TQI2"/>
<evidence type="ECO:0000313" key="10">
    <source>
        <dbReference type="EMBL" id="VAW14489.1"/>
    </source>
</evidence>
<keyword evidence="6" id="KW-0239">DNA-directed DNA polymerase</keyword>
<evidence type="ECO:0000256" key="1">
    <source>
        <dbReference type="ARBA" id="ARBA00007705"/>
    </source>
</evidence>
<accession>A0A3B0TQI2</accession>
<evidence type="ECO:0000256" key="4">
    <source>
        <dbReference type="ARBA" id="ARBA00022695"/>
    </source>
</evidence>
<evidence type="ECO:0000256" key="6">
    <source>
        <dbReference type="ARBA" id="ARBA00022932"/>
    </source>
</evidence>
<dbReference type="SUPFAM" id="SSF56672">
    <property type="entry name" value="DNA/RNA polymerases"/>
    <property type="match status" value="1"/>
</dbReference>
<dbReference type="GO" id="GO:0003887">
    <property type="term" value="F:DNA-directed DNA polymerase activity"/>
    <property type="evidence" value="ECO:0007669"/>
    <property type="project" value="UniProtKB-KW"/>
</dbReference>
<feature type="domain" description="DNA-directed DNA polymerase family A palm" evidence="9">
    <location>
        <begin position="96"/>
        <end position="303"/>
    </location>
</feature>